<name>A0ACC1HS68_9FUNG</name>
<dbReference type="Proteomes" id="UP001145114">
    <property type="component" value="Unassembled WGS sequence"/>
</dbReference>
<accession>A0ACC1HS68</accession>
<sequence>KKVCNVAPIPGETKVWQYITLMRRIYLIDCPGIVQSSVTDTDEDIVLRGSIRVENLHNPEDYIDAVLSRVRSQYIQRTYNIDHWQDAEEFLTEVAKSMGKLNKGGEPDLHVVAKMVLNDWLRGKLPRYTTPPGYEEPLPNASRGEGEEPAESTGAANDGAEGGDGGVKSERRDKVMIDIKQKFNNIIMATEYLPIDLQGDHEMTESRGEDKDEERTKDADTVAIDTAHAAADDDRDEPDWDEVFQSVAGDVVSSMPSEAGGGKEITNAASPDSELDSDDGDSDGGESDSAESVGPRPRRPVKKAPRMTTNKRKVGTHYYEETNVKNRNRSKKAPENPDQLTKKLRRGGKWKVTSKK</sequence>
<dbReference type="EMBL" id="JAMZIH010000408">
    <property type="protein sequence ID" value="KAJ1679394.1"/>
    <property type="molecule type" value="Genomic_DNA"/>
</dbReference>
<comment type="caution">
    <text evidence="1">The sequence shown here is derived from an EMBL/GenBank/DDBJ whole genome shotgun (WGS) entry which is preliminary data.</text>
</comment>
<protein>
    <submittedName>
        <fullName evidence="1">GTPase required for pre-60S ribosomal subunit nuclear export and maturation</fullName>
    </submittedName>
</protein>
<feature type="non-terminal residue" evidence="1">
    <location>
        <position position="1"/>
    </location>
</feature>
<proteinExistence type="predicted"/>
<organism evidence="1 2">
    <name type="scientific">Spiromyces aspiralis</name>
    <dbReference type="NCBI Taxonomy" id="68401"/>
    <lineage>
        <taxon>Eukaryota</taxon>
        <taxon>Fungi</taxon>
        <taxon>Fungi incertae sedis</taxon>
        <taxon>Zoopagomycota</taxon>
        <taxon>Kickxellomycotina</taxon>
        <taxon>Kickxellomycetes</taxon>
        <taxon>Kickxellales</taxon>
        <taxon>Kickxellaceae</taxon>
        <taxon>Spiromyces</taxon>
    </lineage>
</organism>
<reference evidence="1" key="1">
    <citation type="submission" date="2022-06" db="EMBL/GenBank/DDBJ databases">
        <title>Phylogenomic reconstructions and comparative analyses of Kickxellomycotina fungi.</title>
        <authorList>
            <person name="Reynolds N.K."/>
            <person name="Stajich J.E."/>
            <person name="Barry K."/>
            <person name="Grigoriev I.V."/>
            <person name="Crous P."/>
            <person name="Smith M.E."/>
        </authorList>
    </citation>
    <scope>NUCLEOTIDE SEQUENCE</scope>
    <source>
        <strain evidence="1">RSA 2271</strain>
    </source>
</reference>
<evidence type="ECO:0000313" key="2">
    <source>
        <dbReference type="Proteomes" id="UP001145114"/>
    </source>
</evidence>
<evidence type="ECO:0000313" key="1">
    <source>
        <dbReference type="EMBL" id="KAJ1679394.1"/>
    </source>
</evidence>
<keyword evidence="2" id="KW-1185">Reference proteome</keyword>
<gene>
    <name evidence="1" type="primary">NOG2_1</name>
    <name evidence="1" type="ORF">EV182_002142</name>
</gene>